<sequence length="192" mass="21063">MVVAASVTMWFCYFPNQGNNPMQLLGSRSLLGLSLITAFTILLTGCGPQPGATYAVEVLQISQKIPGAVQGWGMVMEPWFQGGAVDQENLAKAQKRGNEAMKQVRDQIYAVAVPDDPKSQEFAETIHGYADWEVDVFMKAINEVSDLAQAENPPSLQTLKKASMLLAPLEKEEKDWVKKIHSQAKALGVKIK</sequence>
<organism evidence="1 2">
    <name type="scientific">Blastopirellula marina</name>
    <dbReference type="NCBI Taxonomy" id="124"/>
    <lineage>
        <taxon>Bacteria</taxon>
        <taxon>Pseudomonadati</taxon>
        <taxon>Planctomycetota</taxon>
        <taxon>Planctomycetia</taxon>
        <taxon>Pirellulales</taxon>
        <taxon>Pirellulaceae</taxon>
        <taxon>Blastopirellula</taxon>
    </lineage>
</organism>
<evidence type="ECO:0000313" key="2">
    <source>
        <dbReference type="Proteomes" id="UP000239388"/>
    </source>
</evidence>
<proteinExistence type="predicted"/>
<dbReference type="EMBL" id="PUIB01000025">
    <property type="protein sequence ID" value="PQO28364.1"/>
    <property type="molecule type" value="Genomic_DNA"/>
</dbReference>
<accession>A0A2S8F8W2</accession>
<protein>
    <submittedName>
        <fullName evidence="1">Uncharacterized protein</fullName>
    </submittedName>
</protein>
<evidence type="ECO:0000313" key="1">
    <source>
        <dbReference type="EMBL" id="PQO28364.1"/>
    </source>
</evidence>
<name>A0A2S8F8W2_9BACT</name>
<gene>
    <name evidence="1" type="ORF">C5Y98_26080</name>
</gene>
<comment type="caution">
    <text evidence="1">The sequence shown here is derived from an EMBL/GenBank/DDBJ whole genome shotgun (WGS) entry which is preliminary data.</text>
</comment>
<reference evidence="1 2" key="1">
    <citation type="submission" date="2018-02" db="EMBL/GenBank/DDBJ databases">
        <title>Comparative genomes isolates from brazilian mangrove.</title>
        <authorList>
            <person name="Araujo J.E."/>
            <person name="Taketani R.G."/>
            <person name="Silva M.C.P."/>
            <person name="Loureco M.V."/>
            <person name="Andreote F.D."/>
        </authorList>
    </citation>
    <scope>NUCLEOTIDE SEQUENCE [LARGE SCALE GENOMIC DNA]</scope>
    <source>
        <strain evidence="1 2">NAP PRIS-MGV</strain>
    </source>
</reference>
<dbReference type="AlphaFoldDB" id="A0A2S8F8W2"/>
<dbReference type="Proteomes" id="UP000239388">
    <property type="component" value="Unassembled WGS sequence"/>
</dbReference>